<feature type="domain" description="Methionyl/Leucyl tRNA synthetase" evidence="9">
    <location>
        <begin position="6"/>
        <end position="122"/>
    </location>
</feature>
<keyword evidence="5 8" id="KW-0067">ATP-binding</keyword>
<evidence type="ECO:0000313" key="10">
    <source>
        <dbReference type="EMBL" id="KAL0067063.1"/>
    </source>
</evidence>
<dbReference type="EMBL" id="JBBXMP010000029">
    <property type="protein sequence ID" value="KAL0067063.1"/>
    <property type="molecule type" value="Genomic_DNA"/>
</dbReference>
<sequence length="509" mass="57334">MPARLAPHIGHLYSLVTADIFARYQRIKDPEREVKFVTGTDEHGLKIQKAALAKGMDPKVFCDEISQHFRRLSEVAEISHTTFIRTSEERHLNAVQWVWRQLEEKGLIYKGSYSGWYSITDESPAMISKETGSPVEFSSETNYMFRLSSFQKPLLEHYKKHPRSIYPEHYRTDLIQALENERLEDISISRPRSRLAWGVPVPGDEEHTVYVWVDAVISYLTGLGFPWSSGGEGEGKSAARMGKEAGWPVDVQVIGKDIVRFHTIYLPAILLALNLPLQKRTLAHAHWTSSQKKMSKSLGNVTDPFQAVEEFGIDSVRYYLAKVGGRFVDDVDWSHDQLSKHDKELQSLLGNLFLRVTSPKIRGPAVSTIEESSLNGLLKEPTPEQSRWRELVSASATMSTKVGSAMEELRMAEALEEIVDVLKLANKNLTEVAPWSKNARPLDVALSYVYCIHTLAIAGICLQPFVPGVAGKLLDALDISKDKRTLDHAGQGLWVPSKVESVRLFENRK</sequence>
<keyword evidence="11" id="KW-1185">Reference proteome</keyword>
<evidence type="ECO:0000256" key="4">
    <source>
        <dbReference type="ARBA" id="ARBA00022741"/>
    </source>
</evidence>
<dbReference type="Pfam" id="PF09334">
    <property type="entry name" value="tRNA-synt_1g"/>
    <property type="match status" value="2"/>
</dbReference>
<comment type="caution">
    <text evidence="10">The sequence shown here is derived from an EMBL/GenBank/DDBJ whole genome shotgun (WGS) entry which is preliminary data.</text>
</comment>
<dbReference type="InterPro" id="IPR015413">
    <property type="entry name" value="Methionyl/Leucyl_tRNA_Synth"/>
</dbReference>
<keyword evidence="7 8" id="KW-0030">Aminoacyl-tRNA synthetase</keyword>
<dbReference type="Proteomes" id="UP001437256">
    <property type="component" value="Unassembled WGS sequence"/>
</dbReference>
<dbReference type="InterPro" id="IPR023457">
    <property type="entry name" value="Met-tRNA_synth_2"/>
</dbReference>
<dbReference type="CDD" id="cd00814">
    <property type="entry name" value="MetRS_core"/>
    <property type="match status" value="1"/>
</dbReference>
<reference evidence="10 11" key="1">
    <citation type="submission" date="2024-05" db="EMBL/GenBank/DDBJ databases">
        <title>A draft genome resource for the thread blight pathogen Marasmius tenuissimus strain MS-2.</title>
        <authorList>
            <person name="Yulfo-Soto G.E."/>
            <person name="Baruah I.K."/>
            <person name="Amoako-Attah I."/>
            <person name="Bukari Y."/>
            <person name="Meinhardt L.W."/>
            <person name="Bailey B.A."/>
            <person name="Cohen S.P."/>
        </authorList>
    </citation>
    <scope>NUCLEOTIDE SEQUENCE [LARGE SCALE GENOMIC DNA]</scope>
    <source>
        <strain evidence="10 11">MS-2</strain>
    </source>
</reference>
<protein>
    <recommendedName>
        <fullName evidence="2">methionine--tRNA ligase</fullName>
        <ecNumber evidence="2">6.1.1.10</ecNumber>
    </recommendedName>
</protein>
<evidence type="ECO:0000256" key="6">
    <source>
        <dbReference type="ARBA" id="ARBA00022917"/>
    </source>
</evidence>
<dbReference type="SUPFAM" id="SSF47323">
    <property type="entry name" value="Anticodon-binding domain of a subclass of class I aminoacyl-tRNA synthetases"/>
    <property type="match status" value="1"/>
</dbReference>
<dbReference type="EC" id="6.1.1.10" evidence="2"/>
<evidence type="ECO:0000259" key="9">
    <source>
        <dbReference type="Pfam" id="PF09334"/>
    </source>
</evidence>
<organism evidence="10 11">
    <name type="scientific">Marasmius tenuissimus</name>
    <dbReference type="NCBI Taxonomy" id="585030"/>
    <lineage>
        <taxon>Eukaryota</taxon>
        <taxon>Fungi</taxon>
        <taxon>Dikarya</taxon>
        <taxon>Basidiomycota</taxon>
        <taxon>Agaricomycotina</taxon>
        <taxon>Agaricomycetes</taxon>
        <taxon>Agaricomycetidae</taxon>
        <taxon>Agaricales</taxon>
        <taxon>Marasmiineae</taxon>
        <taxon>Marasmiaceae</taxon>
        <taxon>Marasmius</taxon>
    </lineage>
</organism>
<dbReference type="InterPro" id="IPR014729">
    <property type="entry name" value="Rossmann-like_a/b/a_fold"/>
</dbReference>
<evidence type="ECO:0000256" key="5">
    <source>
        <dbReference type="ARBA" id="ARBA00022840"/>
    </source>
</evidence>
<keyword evidence="6 8" id="KW-0648">Protein biosynthesis</keyword>
<dbReference type="PANTHER" id="PTHR43326:SF1">
    <property type="entry name" value="METHIONINE--TRNA LIGASE, MITOCHONDRIAL"/>
    <property type="match status" value="1"/>
</dbReference>
<feature type="domain" description="Methionyl/Leucyl tRNA synthetase" evidence="9">
    <location>
        <begin position="129"/>
        <end position="356"/>
    </location>
</feature>
<name>A0ABR3A0A1_9AGAR</name>
<gene>
    <name evidence="10" type="primary">MSM1</name>
    <name evidence="10" type="ORF">AAF712_005850</name>
</gene>
<dbReference type="Gene3D" id="3.40.50.620">
    <property type="entry name" value="HUPs"/>
    <property type="match status" value="1"/>
</dbReference>
<accession>A0ABR3A0A1</accession>
<dbReference type="GO" id="GO:0004825">
    <property type="term" value="F:methionine-tRNA ligase activity"/>
    <property type="evidence" value="ECO:0007669"/>
    <property type="project" value="UniProtKB-EC"/>
</dbReference>
<evidence type="ECO:0000256" key="1">
    <source>
        <dbReference type="ARBA" id="ARBA00005594"/>
    </source>
</evidence>
<dbReference type="Gene3D" id="1.10.730.10">
    <property type="entry name" value="Isoleucyl-tRNA Synthetase, Domain 1"/>
    <property type="match status" value="1"/>
</dbReference>
<keyword evidence="3 8" id="KW-0436">Ligase</keyword>
<keyword evidence="4 8" id="KW-0547">Nucleotide-binding</keyword>
<evidence type="ECO:0000256" key="2">
    <source>
        <dbReference type="ARBA" id="ARBA00012838"/>
    </source>
</evidence>
<dbReference type="PANTHER" id="PTHR43326">
    <property type="entry name" value="METHIONYL-TRNA SYNTHETASE"/>
    <property type="match status" value="1"/>
</dbReference>
<comment type="similarity">
    <text evidence="1 8">Belongs to the class-I aminoacyl-tRNA synthetase family.</text>
</comment>
<dbReference type="InterPro" id="IPR009080">
    <property type="entry name" value="tRNAsynth_Ia_anticodon-bd"/>
</dbReference>
<evidence type="ECO:0000256" key="7">
    <source>
        <dbReference type="ARBA" id="ARBA00023146"/>
    </source>
</evidence>
<evidence type="ECO:0000256" key="3">
    <source>
        <dbReference type="ARBA" id="ARBA00022598"/>
    </source>
</evidence>
<evidence type="ECO:0000313" key="11">
    <source>
        <dbReference type="Proteomes" id="UP001437256"/>
    </source>
</evidence>
<evidence type="ECO:0000256" key="8">
    <source>
        <dbReference type="RuleBase" id="RU363039"/>
    </source>
</evidence>
<dbReference type="SUPFAM" id="SSF52374">
    <property type="entry name" value="Nucleotidylyl transferase"/>
    <property type="match status" value="1"/>
</dbReference>
<dbReference type="InterPro" id="IPR033911">
    <property type="entry name" value="MetRS_core"/>
</dbReference>
<proteinExistence type="inferred from homology"/>
<dbReference type="PRINTS" id="PR01041">
    <property type="entry name" value="TRNASYNTHMET"/>
</dbReference>
<dbReference type="Gene3D" id="2.170.220.10">
    <property type="match status" value="1"/>
</dbReference>